<feature type="transmembrane region" description="Helical" evidence="2">
    <location>
        <begin position="12"/>
        <end position="30"/>
    </location>
</feature>
<sequence length="242" mass="27220">MPRRHLLTTHNIFFTILTVASLVPKVVSIYHGETLSLNSMDWVFGVSIVVLFFWLEKFMDHQNSGRWHWYFDEHFPSMALHFLRDIMLTICSRHRASSNTGQNDSVLPEFLDHNVTEESSRDDHASADRPTFHSYLDSTIPHHTPLQAQAALLETFQHNPMFPEPQSNTNPLNPASISRGGPGGPQPGPAENIEEIDRTVQRNTSGTSDDDGSLDISRGSVDITSESLPFASRYPYYGAVNV</sequence>
<feature type="transmembrane region" description="Helical" evidence="2">
    <location>
        <begin position="42"/>
        <end position="59"/>
    </location>
</feature>
<dbReference type="OrthoDB" id="3268450at2759"/>
<dbReference type="AlphaFoldDB" id="A0A4Y7Q355"/>
<dbReference type="Proteomes" id="UP000294933">
    <property type="component" value="Unassembled WGS sequence"/>
</dbReference>
<accession>A0A4Y7Q355</accession>
<keyword evidence="2" id="KW-1133">Transmembrane helix</keyword>
<evidence type="ECO:0000313" key="3">
    <source>
        <dbReference type="EMBL" id="TDL21572.1"/>
    </source>
</evidence>
<gene>
    <name evidence="3" type="ORF">BD410DRAFT_296910</name>
</gene>
<organism evidence="3 4">
    <name type="scientific">Rickenella mellea</name>
    <dbReference type="NCBI Taxonomy" id="50990"/>
    <lineage>
        <taxon>Eukaryota</taxon>
        <taxon>Fungi</taxon>
        <taxon>Dikarya</taxon>
        <taxon>Basidiomycota</taxon>
        <taxon>Agaricomycotina</taxon>
        <taxon>Agaricomycetes</taxon>
        <taxon>Hymenochaetales</taxon>
        <taxon>Rickenellaceae</taxon>
        <taxon>Rickenella</taxon>
    </lineage>
</organism>
<evidence type="ECO:0000313" key="4">
    <source>
        <dbReference type="Proteomes" id="UP000294933"/>
    </source>
</evidence>
<name>A0A4Y7Q355_9AGAM</name>
<keyword evidence="2" id="KW-0812">Transmembrane</keyword>
<keyword evidence="4" id="KW-1185">Reference proteome</keyword>
<evidence type="ECO:0000256" key="2">
    <source>
        <dbReference type="SAM" id="Phobius"/>
    </source>
</evidence>
<reference evidence="3 4" key="1">
    <citation type="submission" date="2018-06" db="EMBL/GenBank/DDBJ databases">
        <title>A transcriptomic atlas of mushroom development highlights an independent origin of complex multicellularity.</title>
        <authorList>
            <consortium name="DOE Joint Genome Institute"/>
            <person name="Krizsan K."/>
            <person name="Almasi E."/>
            <person name="Merenyi Z."/>
            <person name="Sahu N."/>
            <person name="Viragh M."/>
            <person name="Koszo T."/>
            <person name="Mondo S."/>
            <person name="Kiss B."/>
            <person name="Balint B."/>
            <person name="Kues U."/>
            <person name="Barry K."/>
            <person name="Hegedus J.C."/>
            <person name="Henrissat B."/>
            <person name="Johnson J."/>
            <person name="Lipzen A."/>
            <person name="Ohm R."/>
            <person name="Nagy I."/>
            <person name="Pangilinan J."/>
            <person name="Yan J."/>
            <person name="Xiong Y."/>
            <person name="Grigoriev I.V."/>
            <person name="Hibbett D.S."/>
            <person name="Nagy L.G."/>
        </authorList>
    </citation>
    <scope>NUCLEOTIDE SEQUENCE [LARGE SCALE GENOMIC DNA]</scope>
    <source>
        <strain evidence="3 4">SZMC22713</strain>
    </source>
</reference>
<dbReference type="VEuPathDB" id="FungiDB:BD410DRAFT_296910"/>
<proteinExistence type="predicted"/>
<feature type="region of interest" description="Disordered" evidence="1">
    <location>
        <begin position="116"/>
        <end position="139"/>
    </location>
</feature>
<feature type="region of interest" description="Disordered" evidence="1">
    <location>
        <begin position="159"/>
        <end position="225"/>
    </location>
</feature>
<evidence type="ECO:0000256" key="1">
    <source>
        <dbReference type="SAM" id="MobiDB-lite"/>
    </source>
</evidence>
<feature type="compositionally biased region" description="Polar residues" evidence="1">
    <location>
        <begin position="165"/>
        <end position="176"/>
    </location>
</feature>
<feature type="compositionally biased region" description="Basic and acidic residues" evidence="1">
    <location>
        <begin position="116"/>
        <end position="131"/>
    </location>
</feature>
<keyword evidence="2" id="KW-0472">Membrane</keyword>
<dbReference type="EMBL" id="ML170180">
    <property type="protein sequence ID" value="TDL21572.1"/>
    <property type="molecule type" value="Genomic_DNA"/>
</dbReference>
<protein>
    <submittedName>
        <fullName evidence="3">Uncharacterized protein</fullName>
    </submittedName>
</protein>